<feature type="compositionally biased region" description="Basic and acidic residues" evidence="1">
    <location>
        <begin position="1"/>
        <end position="11"/>
    </location>
</feature>
<protein>
    <submittedName>
        <fullName evidence="2">Uncharacterized protein</fullName>
    </submittedName>
</protein>
<feature type="compositionally biased region" description="Low complexity" evidence="1">
    <location>
        <begin position="554"/>
        <end position="577"/>
    </location>
</feature>
<feature type="compositionally biased region" description="Polar residues" evidence="1">
    <location>
        <begin position="19"/>
        <end position="28"/>
    </location>
</feature>
<feature type="compositionally biased region" description="Polar residues" evidence="1">
    <location>
        <begin position="601"/>
        <end position="612"/>
    </location>
</feature>
<feature type="compositionally biased region" description="Polar residues" evidence="1">
    <location>
        <begin position="261"/>
        <end position="272"/>
    </location>
</feature>
<feature type="region of interest" description="Disordered" evidence="1">
    <location>
        <begin position="1"/>
        <end position="734"/>
    </location>
</feature>
<dbReference type="AlphaFoldDB" id="A0A0L0G4V6"/>
<sequence>MHNDREYRDHPFSTAGMRWSSSPKQRSLGTDGPPPPPPLPMVLGRSEGPRSAHPMSTSSGNYTQSRNEGINEGRPQPKTAFRVADIVGGVESKERVTNNSTSNMYEPPQRGYSYAPPTQERDWQPERVYVNRNVNSSLPMDGHNSSNVPYGRHSPLQRDYNGEAMGQSSSRVGGDRYNGDRGVQSSDGRVNQPPPRDRFVQPPPHPTRARYSSNEAVYSGRDNTGMRGTSYETSSVVRDRYPASGGVSMPRGRADFPEMGQTHSRQVDSRVSQFPMPGPARDRQTERYEQAPRQSFVSGRDVPGVPRDRMEESVAGGRDDKPDMGSGSTNKYMGSSSAGQDLQGHGGKYAYSSGHQRRGSEPNVGVYQSGMNGHSGMSRSYNTEAPPLPTPKYRGSNIMSPQVVYYSGDTNSSGTNNSHNNNNIGDTRTNNNKNRAGGLSNERLNRLDSRSDSHTNLNTSSRYEPYSSPRISSAKSTQAPLRSSYAAPSQTQKHASPVLHSSYPSQTSTSNLPKPSPQNSHQNTNGEFKWMNNGLPADGFSHPPNHRLPSSWHNGGSKSTNNNNNNDSNNNVSASNSLQRNRYNKPPALLPQGKRRPQSPSPMQMNHGTETVSPPHWAKFDSSSSLHDPMRSRRDPPSPFLPIGPQHTRALTPPTQRKDLPTSFSKPKRDVSPMQVYQRQTSSQSLMAHHAQPPILPNEFHTTNTNSNRAIKNSNRANNKSNRSNNDNHDDHLQPMQEDVSHDVYPLHSTHQMHHSQQRPQQQKAAQPPLLPLGKRESLSAGKPYQAKSAVKSEPKSGMPSSGIRVNFESKPQIKVEHSDNVRASFNNGDTQFVIPTPVSLPTSAPGSEKPFAPSRPSISQYVL</sequence>
<dbReference type="Proteomes" id="UP000054560">
    <property type="component" value="Unassembled WGS sequence"/>
</dbReference>
<name>A0A0L0G4V6_9EUKA</name>
<keyword evidence="3" id="KW-1185">Reference proteome</keyword>
<feature type="region of interest" description="Disordered" evidence="1">
    <location>
        <begin position="824"/>
        <end position="864"/>
    </location>
</feature>
<feature type="compositionally biased region" description="Low complexity" evidence="1">
    <location>
        <begin position="706"/>
        <end position="725"/>
    </location>
</feature>
<gene>
    <name evidence="2" type="ORF">SARC_04447</name>
</gene>
<feature type="compositionally biased region" description="Polar residues" evidence="1">
    <location>
        <begin position="469"/>
        <end position="494"/>
    </location>
</feature>
<feature type="compositionally biased region" description="Low complexity" evidence="1">
    <location>
        <begin position="407"/>
        <end position="434"/>
    </location>
</feature>
<feature type="compositionally biased region" description="Polar residues" evidence="1">
    <location>
        <begin position="132"/>
        <end position="148"/>
    </location>
</feature>
<feature type="compositionally biased region" description="Basic and acidic residues" evidence="1">
    <location>
        <begin position="443"/>
        <end position="453"/>
    </location>
</feature>
<feature type="compositionally biased region" description="Polar residues" evidence="1">
    <location>
        <begin position="54"/>
        <end position="68"/>
    </location>
</feature>
<feature type="compositionally biased region" description="Basic and acidic residues" evidence="1">
    <location>
        <begin position="280"/>
        <end position="290"/>
    </location>
</feature>
<accession>A0A0L0G4V6</accession>
<organism evidence="2 3">
    <name type="scientific">Sphaeroforma arctica JP610</name>
    <dbReference type="NCBI Taxonomy" id="667725"/>
    <lineage>
        <taxon>Eukaryota</taxon>
        <taxon>Ichthyosporea</taxon>
        <taxon>Ichthyophonida</taxon>
        <taxon>Sphaeroforma</taxon>
    </lineage>
</organism>
<evidence type="ECO:0000313" key="2">
    <source>
        <dbReference type="EMBL" id="KNC83303.1"/>
    </source>
</evidence>
<feature type="compositionally biased region" description="Polar residues" evidence="1">
    <location>
        <begin position="675"/>
        <end position="686"/>
    </location>
</feature>
<reference evidence="2 3" key="1">
    <citation type="submission" date="2011-02" db="EMBL/GenBank/DDBJ databases">
        <title>The Genome Sequence of Sphaeroforma arctica JP610.</title>
        <authorList>
            <consortium name="The Broad Institute Genome Sequencing Platform"/>
            <person name="Russ C."/>
            <person name="Cuomo C."/>
            <person name="Young S.K."/>
            <person name="Zeng Q."/>
            <person name="Gargeya S."/>
            <person name="Alvarado L."/>
            <person name="Berlin A."/>
            <person name="Chapman S.B."/>
            <person name="Chen Z."/>
            <person name="Freedman E."/>
            <person name="Gellesch M."/>
            <person name="Goldberg J."/>
            <person name="Griggs A."/>
            <person name="Gujja S."/>
            <person name="Heilman E."/>
            <person name="Heiman D."/>
            <person name="Howarth C."/>
            <person name="Mehta T."/>
            <person name="Neiman D."/>
            <person name="Pearson M."/>
            <person name="Roberts A."/>
            <person name="Saif S."/>
            <person name="Shea T."/>
            <person name="Shenoy N."/>
            <person name="Sisk P."/>
            <person name="Stolte C."/>
            <person name="Sykes S."/>
            <person name="White J."/>
            <person name="Yandava C."/>
            <person name="Burger G."/>
            <person name="Gray M.W."/>
            <person name="Holland P.W.H."/>
            <person name="King N."/>
            <person name="Lang F.B.F."/>
            <person name="Roger A.J."/>
            <person name="Ruiz-Trillo I."/>
            <person name="Haas B."/>
            <person name="Nusbaum C."/>
            <person name="Birren B."/>
        </authorList>
    </citation>
    <scope>NUCLEOTIDE SEQUENCE [LARGE SCALE GENOMIC DNA]</scope>
    <source>
        <strain evidence="2 3">JP610</strain>
    </source>
</reference>
<feature type="region of interest" description="Disordered" evidence="1">
    <location>
        <begin position="773"/>
        <end position="806"/>
    </location>
</feature>
<feature type="compositionally biased region" description="Polar residues" evidence="1">
    <location>
        <begin position="369"/>
        <end position="383"/>
    </location>
</feature>
<evidence type="ECO:0000256" key="1">
    <source>
        <dbReference type="SAM" id="MobiDB-lite"/>
    </source>
</evidence>
<dbReference type="RefSeq" id="XP_014157205.1">
    <property type="nucleotide sequence ID" value="XM_014301730.1"/>
</dbReference>
<feature type="compositionally biased region" description="Basic and acidic residues" evidence="1">
    <location>
        <begin position="306"/>
        <end position="323"/>
    </location>
</feature>
<evidence type="ECO:0000313" key="3">
    <source>
        <dbReference type="Proteomes" id="UP000054560"/>
    </source>
</evidence>
<feature type="compositionally biased region" description="Polar residues" evidence="1">
    <location>
        <begin position="502"/>
        <end position="526"/>
    </location>
</feature>
<feature type="compositionally biased region" description="Polar residues" evidence="1">
    <location>
        <begin position="226"/>
        <end position="236"/>
    </location>
</feature>
<dbReference type="GeneID" id="25904951"/>
<dbReference type="EMBL" id="KQ241845">
    <property type="protein sequence ID" value="KNC83303.1"/>
    <property type="molecule type" value="Genomic_DNA"/>
</dbReference>
<proteinExistence type="predicted"/>
<feature type="compositionally biased region" description="Polar residues" evidence="1">
    <location>
        <begin position="326"/>
        <end position="340"/>
    </location>
</feature>